<dbReference type="EMBL" id="DVMV01000011">
    <property type="protein sequence ID" value="HIU44942.1"/>
    <property type="molecule type" value="Genomic_DNA"/>
</dbReference>
<dbReference type="PANTHER" id="PTHR30425">
    <property type="entry name" value="PHOSPHATE TRANSPORT SYSTEM PERMEASE PROTEIN PST"/>
    <property type="match status" value="1"/>
</dbReference>
<accession>A0A9D1LN63</accession>
<comment type="caution">
    <text evidence="12">The sequence shown here is derived from an EMBL/GenBank/DDBJ whole genome shotgun (WGS) entry which is preliminary data.</text>
</comment>
<dbReference type="CDD" id="cd06261">
    <property type="entry name" value="TM_PBP2"/>
    <property type="match status" value="1"/>
</dbReference>
<protein>
    <recommendedName>
        <fullName evidence="10">Phosphate transport system permease protein</fullName>
    </recommendedName>
</protein>
<evidence type="ECO:0000256" key="10">
    <source>
        <dbReference type="RuleBase" id="RU363054"/>
    </source>
</evidence>
<dbReference type="SUPFAM" id="SSF161098">
    <property type="entry name" value="MetI-like"/>
    <property type="match status" value="1"/>
</dbReference>
<dbReference type="InterPro" id="IPR000515">
    <property type="entry name" value="MetI-like"/>
</dbReference>
<dbReference type="PANTHER" id="PTHR30425:SF1">
    <property type="entry name" value="PHOSPHATE TRANSPORT SYSTEM PERMEASE PROTEIN PSTC"/>
    <property type="match status" value="1"/>
</dbReference>
<comment type="similarity">
    <text evidence="2 10">Belongs to the binding-protein-dependent transport system permease family. CysTW subfamily.</text>
</comment>
<feature type="transmembrane region" description="Helical" evidence="9">
    <location>
        <begin position="151"/>
        <end position="178"/>
    </location>
</feature>
<evidence type="ECO:0000256" key="4">
    <source>
        <dbReference type="ARBA" id="ARBA00022475"/>
    </source>
</evidence>
<dbReference type="NCBIfam" id="TIGR02138">
    <property type="entry name" value="phosphate_pstC"/>
    <property type="match status" value="1"/>
</dbReference>
<dbReference type="PROSITE" id="PS50928">
    <property type="entry name" value="ABC_TM1"/>
    <property type="match status" value="1"/>
</dbReference>
<evidence type="ECO:0000256" key="1">
    <source>
        <dbReference type="ARBA" id="ARBA00004651"/>
    </source>
</evidence>
<keyword evidence="4 10" id="KW-1003">Cell membrane</keyword>
<evidence type="ECO:0000313" key="12">
    <source>
        <dbReference type="EMBL" id="HIU44942.1"/>
    </source>
</evidence>
<dbReference type="Pfam" id="PF00528">
    <property type="entry name" value="BPD_transp_1"/>
    <property type="match status" value="1"/>
</dbReference>
<comment type="function">
    <text evidence="10">Part of the binding-protein-dependent transport system for phosphate; probably responsible for the translocation of the substrate across the membrane.</text>
</comment>
<feature type="transmembrane region" description="Helical" evidence="9">
    <location>
        <begin position="270"/>
        <end position="291"/>
    </location>
</feature>
<reference evidence="12" key="1">
    <citation type="submission" date="2020-10" db="EMBL/GenBank/DDBJ databases">
        <authorList>
            <person name="Gilroy R."/>
        </authorList>
    </citation>
    <scope>NUCLEOTIDE SEQUENCE</scope>
    <source>
        <strain evidence="12">ChiGjej1B1-22543</strain>
    </source>
</reference>
<evidence type="ECO:0000256" key="3">
    <source>
        <dbReference type="ARBA" id="ARBA00022448"/>
    </source>
</evidence>
<dbReference type="InterPro" id="IPR011864">
    <property type="entry name" value="Phosphate_PstC"/>
</dbReference>
<dbReference type="Gene3D" id="1.10.3720.10">
    <property type="entry name" value="MetI-like"/>
    <property type="match status" value="1"/>
</dbReference>
<keyword evidence="6 9" id="KW-0812">Transmembrane</keyword>
<evidence type="ECO:0000259" key="11">
    <source>
        <dbReference type="PROSITE" id="PS50928"/>
    </source>
</evidence>
<evidence type="ECO:0000256" key="9">
    <source>
        <dbReference type="RuleBase" id="RU363032"/>
    </source>
</evidence>
<keyword evidence="3 9" id="KW-0813">Transport</keyword>
<dbReference type="GO" id="GO:0005315">
    <property type="term" value="F:phosphate transmembrane transporter activity"/>
    <property type="evidence" value="ECO:0007669"/>
    <property type="project" value="InterPro"/>
</dbReference>
<feature type="transmembrane region" description="Helical" evidence="9">
    <location>
        <begin position="115"/>
        <end position="139"/>
    </location>
</feature>
<feature type="transmembrane region" description="Helical" evidence="9">
    <location>
        <begin position="21"/>
        <end position="50"/>
    </location>
</feature>
<feature type="transmembrane region" description="Helical" evidence="9">
    <location>
        <begin position="70"/>
        <end position="103"/>
    </location>
</feature>
<dbReference type="GO" id="GO:0006817">
    <property type="term" value="P:phosphate ion transport"/>
    <property type="evidence" value="ECO:0007669"/>
    <property type="project" value="UniProtKB-KW"/>
</dbReference>
<keyword evidence="7 9" id="KW-1133">Transmembrane helix</keyword>
<comment type="caution">
    <text evidence="10">Lacks conserved residue(s) required for the propagation of feature annotation.</text>
</comment>
<dbReference type="InterPro" id="IPR035906">
    <property type="entry name" value="MetI-like_sf"/>
</dbReference>
<dbReference type="Proteomes" id="UP000824070">
    <property type="component" value="Unassembled WGS sequence"/>
</dbReference>
<evidence type="ECO:0000313" key="13">
    <source>
        <dbReference type="Proteomes" id="UP000824070"/>
    </source>
</evidence>
<name>A0A9D1LN63_9FIRM</name>
<evidence type="ECO:0000256" key="6">
    <source>
        <dbReference type="ARBA" id="ARBA00022692"/>
    </source>
</evidence>
<comment type="subcellular location">
    <subcellularLocation>
        <location evidence="1 9">Cell membrane</location>
        <topology evidence="1 9">Multi-pass membrane protein</topology>
    </subcellularLocation>
</comment>
<organism evidence="12 13">
    <name type="scientific">Candidatus Alloenteromonas pullicola</name>
    <dbReference type="NCBI Taxonomy" id="2840784"/>
    <lineage>
        <taxon>Bacteria</taxon>
        <taxon>Bacillati</taxon>
        <taxon>Bacillota</taxon>
        <taxon>Bacillota incertae sedis</taxon>
        <taxon>Candidatus Alloenteromonas</taxon>
    </lineage>
</organism>
<sequence length="298" mass="31342">MESASRLTSHRGQAREQIVRWALFCCALFGVLAMISIACFLFATGVPFMAKVGFGSFFLDSDWRPLGNPPLYGIAGMLLTTILVTLLSTAIGGALGLLTAMALFKFVPSVFKRPVSFAISILSGIPSVIYGLFGMTVIVPFLRDYISPNGVGYGILAASIVLSIMILPTMVSFTLDALQAVNPSYYEGALALGASREMACFKVVMPAAKSGIFASLVLSSGRAMGETMAVIMVIGGRASVPTSLFQSTLTLTGAIALGATEYTAEAKTSLIAVGVVLFVLTLLLNAAFMAIKGRDKKC</sequence>
<evidence type="ECO:0000256" key="8">
    <source>
        <dbReference type="ARBA" id="ARBA00023136"/>
    </source>
</evidence>
<evidence type="ECO:0000256" key="5">
    <source>
        <dbReference type="ARBA" id="ARBA00022592"/>
    </source>
</evidence>
<keyword evidence="8 9" id="KW-0472">Membrane</keyword>
<feature type="domain" description="ABC transmembrane type-1" evidence="11">
    <location>
        <begin position="78"/>
        <end position="288"/>
    </location>
</feature>
<dbReference type="InterPro" id="IPR051124">
    <property type="entry name" value="Phosphate_Transport_Permease"/>
</dbReference>
<evidence type="ECO:0000256" key="7">
    <source>
        <dbReference type="ARBA" id="ARBA00022989"/>
    </source>
</evidence>
<reference evidence="12" key="2">
    <citation type="journal article" date="2021" name="PeerJ">
        <title>Extensive microbial diversity within the chicken gut microbiome revealed by metagenomics and culture.</title>
        <authorList>
            <person name="Gilroy R."/>
            <person name="Ravi A."/>
            <person name="Getino M."/>
            <person name="Pursley I."/>
            <person name="Horton D.L."/>
            <person name="Alikhan N.F."/>
            <person name="Baker D."/>
            <person name="Gharbi K."/>
            <person name="Hall N."/>
            <person name="Watson M."/>
            <person name="Adriaenssens E.M."/>
            <person name="Foster-Nyarko E."/>
            <person name="Jarju S."/>
            <person name="Secka A."/>
            <person name="Antonio M."/>
            <person name="Oren A."/>
            <person name="Chaudhuri R.R."/>
            <person name="La Ragione R."/>
            <person name="Hildebrand F."/>
            <person name="Pallen M.J."/>
        </authorList>
    </citation>
    <scope>NUCLEOTIDE SEQUENCE</scope>
    <source>
        <strain evidence="12">ChiGjej1B1-22543</strain>
    </source>
</reference>
<dbReference type="AlphaFoldDB" id="A0A9D1LN63"/>
<gene>
    <name evidence="12" type="primary">pstC</name>
    <name evidence="12" type="ORF">IAC52_01450</name>
</gene>
<proteinExistence type="inferred from homology"/>
<keyword evidence="5 10" id="KW-0592">Phosphate transport</keyword>
<evidence type="ECO:0000256" key="2">
    <source>
        <dbReference type="ARBA" id="ARBA00007069"/>
    </source>
</evidence>
<dbReference type="GO" id="GO:0005886">
    <property type="term" value="C:plasma membrane"/>
    <property type="evidence" value="ECO:0007669"/>
    <property type="project" value="UniProtKB-SubCell"/>
</dbReference>